<gene>
    <name evidence="2" type="ORF">DAMNIGENAA_19890</name>
    <name evidence="3" type="ORF">DAMNIGENAA_30680</name>
    <name evidence="4" type="ORF">DAMNIGENAA_33310</name>
</gene>
<dbReference type="Pfam" id="PF01609">
    <property type="entry name" value="DDE_Tnp_1"/>
    <property type="match status" value="1"/>
</dbReference>
<evidence type="ECO:0000259" key="1">
    <source>
        <dbReference type="Pfam" id="PF01609"/>
    </source>
</evidence>
<protein>
    <recommendedName>
        <fullName evidence="1">Transposase IS4-like domain-containing protein</fullName>
    </recommendedName>
</protein>
<dbReference type="GO" id="GO:0004803">
    <property type="term" value="F:transposase activity"/>
    <property type="evidence" value="ECO:0007669"/>
    <property type="project" value="InterPro"/>
</dbReference>
<dbReference type="Gene3D" id="3.90.350.10">
    <property type="entry name" value="Transposase Inhibitor Protein From Tn5, Chain A, domain 1"/>
    <property type="match status" value="1"/>
</dbReference>
<dbReference type="EMBL" id="BSDR01000001">
    <property type="protein sequence ID" value="GLI35635.1"/>
    <property type="molecule type" value="Genomic_DNA"/>
</dbReference>
<feature type="domain" description="Transposase IS4-like" evidence="1">
    <location>
        <begin position="181"/>
        <end position="361"/>
    </location>
</feature>
<dbReference type="SUPFAM" id="SSF53098">
    <property type="entry name" value="Ribonuclease H-like"/>
    <property type="match status" value="1"/>
</dbReference>
<dbReference type="InterPro" id="IPR012337">
    <property type="entry name" value="RNaseH-like_sf"/>
</dbReference>
<dbReference type="GO" id="GO:0003677">
    <property type="term" value="F:DNA binding"/>
    <property type="evidence" value="ECO:0007669"/>
    <property type="project" value="InterPro"/>
</dbReference>
<proteinExistence type="predicted"/>
<dbReference type="EMBL" id="BSDR01000001">
    <property type="protein sequence ID" value="GLI35898.1"/>
    <property type="molecule type" value="Genomic_DNA"/>
</dbReference>
<evidence type="ECO:0000313" key="3">
    <source>
        <dbReference type="EMBL" id="GLI35635.1"/>
    </source>
</evidence>
<name>A0A9W6D6H1_9BACT</name>
<sequence length="418" mass="48897">MRFYIFRNWLLKKLNVSKRLQRICLWYIISLMITTRKHSLEHASAISGKNSSQFSRLLKEHPDTTIYTLKDLSRRQGKKYSKAMKTLGKLPWKVAMLVDLTGQGRSSLHSENVQRHNHGKGYFVGHQWTNIVLLINDMIIPLLPIAFLSRNYCRQKNLEYKSEHKRVIDYLQSLDLSEYIENYKPEEVVVLADSGYDDKRIQKVILSRGWDFIMAVKKRRSVKSNAQYLKTSSKEGWGQIQDFFRAQRRLGWETVRLTANGPGKRRKEFRIRHTIVWLKNVAPVQLVCSERKRAPRGERKYFACSHLTLQPRQILIGYSLRWAVELFHKSVKMHLGFEDIAATSFDSVISHVHWVYCAYILLHAQLPGVPSSARTLHERQSYVMRVVEHKEKANLLQRLTQINGVEKQKNQLKEALAA</sequence>
<organism evidence="2 5">
    <name type="scientific">Desulforhabdus amnigena</name>
    <dbReference type="NCBI Taxonomy" id="40218"/>
    <lineage>
        <taxon>Bacteria</taxon>
        <taxon>Pseudomonadati</taxon>
        <taxon>Thermodesulfobacteriota</taxon>
        <taxon>Syntrophobacteria</taxon>
        <taxon>Syntrophobacterales</taxon>
        <taxon>Syntrophobacteraceae</taxon>
        <taxon>Desulforhabdus</taxon>
    </lineage>
</organism>
<dbReference type="Proteomes" id="UP001144372">
    <property type="component" value="Unassembled WGS sequence"/>
</dbReference>
<dbReference type="EMBL" id="BSDR01000001">
    <property type="protein sequence ID" value="GLI34556.1"/>
    <property type="molecule type" value="Genomic_DNA"/>
</dbReference>
<evidence type="ECO:0000313" key="2">
    <source>
        <dbReference type="EMBL" id="GLI34556.1"/>
    </source>
</evidence>
<dbReference type="InterPro" id="IPR002559">
    <property type="entry name" value="Transposase_11"/>
</dbReference>
<dbReference type="GO" id="GO:0006313">
    <property type="term" value="P:DNA transposition"/>
    <property type="evidence" value="ECO:0007669"/>
    <property type="project" value="InterPro"/>
</dbReference>
<comment type="caution">
    <text evidence="2">The sequence shown here is derived from an EMBL/GenBank/DDBJ whole genome shotgun (WGS) entry which is preliminary data.</text>
</comment>
<dbReference type="RefSeq" id="WP_281793868.1">
    <property type="nucleotide sequence ID" value="NZ_BSDR01000001.1"/>
</dbReference>
<dbReference type="AlphaFoldDB" id="A0A9W6D6H1"/>
<accession>A0A9W6D6H1</accession>
<evidence type="ECO:0000313" key="5">
    <source>
        <dbReference type="Proteomes" id="UP001144372"/>
    </source>
</evidence>
<reference evidence="2" key="1">
    <citation type="submission" date="2022-12" db="EMBL/GenBank/DDBJ databases">
        <title>Reference genome sequencing for broad-spectrum identification of bacterial and archaeal isolates by mass spectrometry.</title>
        <authorList>
            <person name="Sekiguchi Y."/>
            <person name="Tourlousse D.M."/>
        </authorList>
    </citation>
    <scope>NUCLEOTIDE SEQUENCE</scope>
    <source>
        <strain evidence="2">ASRB1</strain>
    </source>
</reference>
<evidence type="ECO:0000313" key="4">
    <source>
        <dbReference type="EMBL" id="GLI35898.1"/>
    </source>
</evidence>
<keyword evidence="5" id="KW-1185">Reference proteome</keyword>